<dbReference type="Proteomes" id="UP000230233">
    <property type="component" value="Chromosome III"/>
</dbReference>
<feature type="transmembrane region" description="Helical" evidence="1">
    <location>
        <begin position="239"/>
        <end position="265"/>
    </location>
</feature>
<gene>
    <name evidence="3" type="primary">Cni-sup-1</name>
    <name evidence="3" type="synonym">Cnig_chr_III.g9822</name>
    <name evidence="3" type="ORF">B9Z55_009822</name>
</gene>
<dbReference type="Pfam" id="PF10853">
    <property type="entry name" value="DUF2650"/>
    <property type="match status" value="2"/>
</dbReference>
<dbReference type="AlphaFoldDB" id="A0A2G5UTN4"/>
<accession>A0A2G5UTN4</accession>
<keyword evidence="1" id="KW-1133">Transmembrane helix</keyword>
<feature type="transmembrane region" description="Helical" evidence="1">
    <location>
        <begin position="120"/>
        <end position="145"/>
    </location>
</feature>
<proteinExistence type="predicted"/>
<name>A0A2G5UTN4_9PELO</name>
<evidence type="ECO:0000256" key="2">
    <source>
        <dbReference type="SAM" id="SignalP"/>
    </source>
</evidence>
<keyword evidence="1" id="KW-0812">Transmembrane</keyword>
<dbReference type="EMBL" id="PDUG01000003">
    <property type="protein sequence ID" value="PIC42897.1"/>
    <property type="molecule type" value="Genomic_DNA"/>
</dbReference>
<keyword evidence="4" id="KW-1185">Reference proteome</keyword>
<dbReference type="InterPro" id="IPR022559">
    <property type="entry name" value="SUP-1-like"/>
</dbReference>
<keyword evidence="2" id="KW-0732">Signal</keyword>
<evidence type="ECO:0000313" key="4">
    <source>
        <dbReference type="Proteomes" id="UP000230233"/>
    </source>
</evidence>
<reference evidence="4" key="1">
    <citation type="submission" date="2017-10" db="EMBL/GenBank/DDBJ databases">
        <title>Rapid genome shrinkage in a self-fertile nematode reveals novel sperm competition proteins.</title>
        <authorList>
            <person name="Yin D."/>
            <person name="Schwarz E.M."/>
            <person name="Thomas C.G."/>
            <person name="Felde R.L."/>
            <person name="Korf I.F."/>
            <person name="Cutter A.D."/>
            <person name="Schartner C.M."/>
            <person name="Ralston E.J."/>
            <person name="Meyer B.J."/>
            <person name="Haag E.S."/>
        </authorList>
    </citation>
    <scope>NUCLEOTIDE SEQUENCE [LARGE SCALE GENOMIC DNA]</scope>
    <source>
        <strain evidence="4">JU1422</strain>
    </source>
</reference>
<dbReference type="PANTHER" id="PTHR34149:SF13">
    <property type="entry name" value="PROTEIN SUP-1"/>
    <property type="match status" value="1"/>
</dbReference>
<dbReference type="STRING" id="1611254.A0A2G5UTN4"/>
<comment type="caution">
    <text evidence="3">The sequence shown here is derived from an EMBL/GenBank/DDBJ whole genome shotgun (WGS) entry which is preliminary data.</text>
</comment>
<evidence type="ECO:0000256" key="1">
    <source>
        <dbReference type="SAM" id="Phobius"/>
    </source>
</evidence>
<feature type="chain" id="PRO_5013734449" evidence="2">
    <location>
        <begin position="17"/>
        <end position="267"/>
    </location>
</feature>
<organism evidence="3 4">
    <name type="scientific">Caenorhabditis nigoni</name>
    <dbReference type="NCBI Taxonomy" id="1611254"/>
    <lineage>
        <taxon>Eukaryota</taxon>
        <taxon>Metazoa</taxon>
        <taxon>Ecdysozoa</taxon>
        <taxon>Nematoda</taxon>
        <taxon>Chromadorea</taxon>
        <taxon>Rhabditida</taxon>
        <taxon>Rhabditina</taxon>
        <taxon>Rhabditomorpha</taxon>
        <taxon>Rhabditoidea</taxon>
        <taxon>Rhabditidae</taxon>
        <taxon>Peloderinae</taxon>
        <taxon>Caenorhabditis</taxon>
    </lineage>
</organism>
<evidence type="ECO:0000313" key="3">
    <source>
        <dbReference type="EMBL" id="PIC42897.1"/>
    </source>
</evidence>
<sequence>MMSYLALAACIGIALTANVEHDVKSAVNEVTTTKDGDTYCPVPLVGTKCGTSSIFHYWKCCGELNKECCFNLQVSDVVQFFHFCVPSYYRIPILLNKVTIRSGNLADRPNADPVDPTKTWVWVVLALCGVIFIASFVISLVRCVCCRNASHFGNSLIMLNLKVFGFCVIVVALGLVLAANNDGGAGGAYDAAAGGDYKNITSLKGEAICGGKSCGEGSFAHHYNCCGENDAECCFALQIWVYITLAVLVLIMIISTVIGIICCCCKK</sequence>
<dbReference type="PANTHER" id="PTHR34149">
    <property type="entry name" value="PROTEIN CBG11905-RELATED"/>
    <property type="match status" value="1"/>
</dbReference>
<protein>
    <submittedName>
        <fullName evidence="3">Uncharacterized protein</fullName>
    </submittedName>
</protein>
<feature type="signal peptide" evidence="2">
    <location>
        <begin position="1"/>
        <end position="16"/>
    </location>
</feature>
<keyword evidence="1" id="KW-0472">Membrane</keyword>
<feature type="transmembrane region" description="Helical" evidence="1">
    <location>
        <begin position="157"/>
        <end position="179"/>
    </location>
</feature>
<dbReference type="OrthoDB" id="5874082at2759"/>